<proteinExistence type="predicted"/>
<sequence>MILLSLPAATVPAVVPTLSSAAPPRDPDCANRSRVPAVIILAAISLADQSLLVVPSCPRTIVIVSPVRAVTCTISVNVPVAASIKVSLKKLVPDTGDGKRPPVPVFTVRVVADALIPADNTVEALFADNSVKAIWPS</sequence>
<dbReference type="AlphaFoldDB" id="A0AAI8ZQ74"/>
<dbReference type="EMBL" id="CGCB01000007">
    <property type="protein sequence ID" value="CFQ97024.1"/>
    <property type="molecule type" value="Genomic_DNA"/>
</dbReference>
<comment type="caution">
    <text evidence="1">The sequence shown here is derived from an EMBL/GenBank/DDBJ whole genome shotgun (WGS) entry which is preliminary data.</text>
</comment>
<evidence type="ECO:0000313" key="1">
    <source>
        <dbReference type="EMBL" id="CFQ97024.1"/>
    </source>
</evidence>
<gene>
    <name evidence="1" type="ORF">ERS008524_01625</name>
</gene>
<accession>A0AAI8ZQ74</accession>
<reference evidence="1 2" key="1">
    <citation type="submission" date="2015-03" db="EMBL/GenBank/DDBJ databases">
        <authorList>
            <consortium name="Pathogen Informatics"/>
            <person name="Murphy D."/>
        </authorList>
    </citation>
    <scope>NUCLEOTIDE SEQUENCE [LARGE SCALE GENOMIC DNA]</scope>
    <source>
        <strain evidence="1 2">3400/83</strain>
    </source>
</reference>
<dbReference type="Proteomes" id="UP000046784">
    <property type="component" value="Unassembled WGS sequence"/>
</dbReference>
<evidence type="ECO:0000313" key="2">
    <source>
        <dbReference type="Proteomes" id="UP000046784"/>
    </source>
</evidence>
<organism evidence="1 2">
    <name type="scientific">Yersinia frederiksenii</name>
    <dbReference type="NCBI Taxonomy" id="29484"/>
    <lineage>
        <taxon>Bacteria</taxon>
        <taxon>Pseudomonadati</taxon>
        <taxon>Pseudomonadota</taxon>
        <taxon>Gammaproteobacteria</taxon>
        <taxon>Enterobacterales</taxon>
        <taxon>Yersiniaceae</taxon>
        <taxon>Yersinia</taxon>
    </lineage>
</organism>
<protein>
    <submittedName>
        <fullName evidence="1">Uncharacterized protein</fullName>
    </submittedName>
</protein>
<name>A0AAI8ZQ74_YERFR</name>